<reference evidence="6 7" key="1">
    <citation type="submission" date="2016-03" db="EMBL/GenBank/DDBJ databases">
        <title>Choanephora cucurbitarum.</title>
        <authorList>
            <person name="Min B."/>
            <person name="Park H."/>
            <person name="Park J.-H."/>
            <person name="Shin H.-D."/>
            <person name="Choi I.-G."/>
        </authorList>
    </citation>
    <scope>NUCLEOTIDE SEQUENCE [LARGE SCALE GENOMIC DNA]</scope>
    <source>
        <strain evidence="6 7">KUS-F28377</strain>
    </source>
</reference>
<proteinExistence type="inferred from homology"/>
<organism evidence="6 7">
    <name type="scientific">Choanephora cucurbitarum</name>
    <dbReference type="NCBI Taxonomy" id="101091"/>
    <lineage>
        <taxon>Eukaryota</taxon>
        <taxon>Fungi</taxon>
        <taxon>Fungi incertae sedis</taxon>
        <taxon>Mucoromycota</taxon>
        <taxon>Mucoromycotina</taxon>
        <taxon>Mucoromycetes</taxon>
        <taxon>Mucorales</taxon>
        <taxon>Mucorineae</taxon>
        <taxon>Choanephoraceae</taxon>
        <taxon>Choanephoroideae</taxon>
        <taxon>Choanephora</taxon>
    </lineage>
</organism>
<evidence type="ECO:0000256" key="5">
    <source>
        <dbReference type="SAM" id="SignalP"/>
    </source>
</evidence>
<dbReference type="Proteomes" id="UP000093000">
    <property type="component" value="Unassembled WGS sequence"/>
</dbReference>
<dbReference type="PRINTS" id="PR00744">
    <property type="entry name" value="GLHYDRLASE37"/>
</dbReference>
<evidence type="ECO:0000256" key="2">
    <source>
        <dbReference type="ARBA" id="ARBA00022801"/>
    </source>
</evidence>
<dbReference type="InterPro" id="IPR012341">
    <property type="entry name" value="6hp_glycosidase-like_sf"/>
</dbReference>
<dbReference type="STRING" id="101091.A0A1C7NJ22"/>
<dbReference type="GO" id="GO:0004555">
    <property type="term" value="F:alpha,alpha-trehalase activity"/>
    <property type="evidence" value="ECO:0007669"/>
    <property type="project" value="UniProtKB-EC"/>
</dbReference>
<evidence type="ECO:0000256" key="4">
    <source>
        <dbReference type="RuleBase" id="RU361180"/>
    </source>
</evidence>
<feature type="chain" id="PRO_5008889724" description="Trehalase" evidence="5">
    <location>
        <begin position="23"/>
        <end position="617"/>
    </location>
</feature>
<name>A0A1C7NJ22_9FUNG</name>
<protein>
    <recommendedName>
        <fullName evidence="4">Trehalase</fullName>
        <ecNumber evidence="4">3.2.1.28</ecNumber>
    </recommendedName>
    <alternativeName>
        <fullName evidence="4">Alpha-trehalose glucohydrolase</fullName>
    </alternativeName>
</protein>
<evidence type="ECO:0000313" key="6">
    <source>
        <dbReference type="EMBL" id="OBZ88799.1"/>
    </source>
</evidence>
<dbReference type="AlphaFoldDB" id="A0A1C7NJ22"/>
<feature type="signal peptide" evidence="5">
    <location>
        <begin position="1"/>
        <end position="22"/>
    </location>
</feature>
<keyword evidence="5" id="KW-0732">Signal</keyword>
<dbReference type="InterPro" id="IPR001661">
    <property type="entry name" value="Glyco_hydro_37"/>
</dbReference>
<keyword evidence="7" id="KW-1185">Reference proteome</keyword>
<dbReference type="SUPFAM" id="SSF48208">
    <property type="entry name" value="Six-hairpin glycosidases"/>
    <property type="match status" value="1"/>
</dbReference>
<dbReference type="PROSITE" id="PS00927">
    <property type="entry name" value="TREHALASE_1"/>
    <property type="match status" value="1"/>
</dbReference>
<dbReference type="InterPro" id="IPR018232">
    <property type="entry name" value="Glyco_hydro_37_CS"/>
</dbReference>
<dbReference type="PANTHER" id="PTHR23403:SF1">
    <property type="entry name" value="TREHALASE"/>
    <property type="match status" value="1"/>
</dbReference>
<keyword evidence="2 4" id="KW-0378">Hydrolase</keyword>
<keyword evidence="3 4" id="KW-0326">Glycosidase</keyword>
<evidence type="ECO:0000256" key="1">
    <source>
        <dbReference type="ARBA" id="ARBA00005615"/>
    </source>
</evidence>
<dbReference type="InterPro" id="IPR008928">
    <property type="entry name" value="6-hairpin_glycosidase_sf"/>
</dbReference>
<comment type="caution">
    <text evidence="6">The sequence shown here is derived from an EMBL/GenBank/DDBJ whole genome shotgun (WGS) entry which is preliminary data.</text>
</comment>
<comment type="catalytic activity">
    <reaction evidence="4">
        <text>alpha,alpha-trehalose + H2O = alpha-D-glucose + beta-D-glucose</text>
        <dbReference type="Rhea" id="RHEA:32675"/>
        <dbReference type="ChEBI" id="CHEBI:15377"/>
        <dbReference type="ChEBI" id="CHEBI:15903"/>
        <dbReference type="ChEBI" id="CHEBI:16551"/>
        <dbReference type="ChEBI" id="CHEBI:17925"/>
        <dbReference type="EC" id="3.2.1.28"/>
    </reaction>
</comment>
<dbReference type="PANTHER" id="PTHR23403">
    <property type="entry name" value="TREHALASE"/>
    <property type="match status" value="1"/>
</dbReference>
<sequence length="617" mass="70497">MPSLRFICGALLAQIALVSVSAIQNNGDNYSCDSPIYCEGPLLKTIQLARIFPDSKTFVDMPTSKSESEVLTAFDQIGGVNATRDQLQQFLNDNFLTAGAELKRLQNISITNPSWLDKIENPDYHGWANQLNEAWANLTFTYDYSDLCEDCVTSTLPVNRPFVVPGGRFREFYYWDTYFVIRGLLLSSQNELAKNMLENFFDLIEKHGFIPNGPRIYYLNRSQPPFLSHMIQEYYDKTGDEDFMSKALPYLDKEYQGWIANTTVQIADPNNRNVKYKLNRYITENTSPRPESYLEDYNTVNNGTDFTDEVKKQMYADIAAGAESGWDYSSRWTRQKAPAPDQKENYEMLRSINTANVIPIDLNSLLWHTESKLAKWYTQFGKQNKSTKKKAVYYSKQAKDRLKAMYNIMWNETDTSFYDFNLTSHSQSIQYTPANVYPIWNGALPDKILKNETITRKLFDETENALKKYKGVLTTSYYYTTMQWDYPNGWPPLSFIAMDAMLRLEQLTKKNITTSSGTSLDRLSRVLGERYAASAYCGWVNTGGSIPGVLEKVNKTVEDNGHMFEKFDVNTIGVSGSQGEYVSQTGFGWTNGIALWVLDTWSNITAPDCTQPVTLNI</sequence>
<dbReference type="PROSITE" id="PS00928">
    <property type="entry name" value="TREHALASE_2"/>
    <property type="match status" value="1"/>
</dbReference>
<dbReference type="OrthoDB" id="3542292at2759"/>
<evidence type="ECO:0000256" key="3">
    <source>
        <dbReference type="ARBA" id="ARBA00023295"/>
    </source>
</evidence>
<dbReference type="Gene3D" id="1.50.10.10">
    <property type="match status" value="1"/>
</dbReference>
<evidence type="ECO:0000313" key="7">
    <source>
        <dbReference type="Proteomes" id="UP000093000"/>
    </source>
</evidence>
<dbReference type="GO" id="GO:0005993">
    <property type="term" value="P:trehalose catabolic process"/>
    <property type="evidence" value="ECO:0007669"/>
    <property type="project" value="TreeGrafter"/>
</dbReference>
<dbReference type="EC" id="3.2.1.28" evidence="4"/>
<comment type="similarity">
    <text evidence="1 4">Belongs to the glycosyl hydrolase 37 family.</text>
</comment>
<dbReference type="EMBL" id="LUGH01000131">
    <property type="protein sequence ID" value="OBZ88799.1"/>
    <property type="molecule type" value="Genomic_DNA"/>
</dbReference>
<accession>A0A1C7NJ22</accession>
<dbReference type="InParanoid" id="A0A1C7NJ22"/>
<dbReference type="Pfam" id="PF01204">
    <property type="entry name" value="Trehalase"/>
    <property type="match status" value="2"/>
</dbReference>
<gene>
    <name evidence="6" type="primary">treh</name>
    <name evidence="6" type="ORF">A0J61_03161</name>
</gene>